<keyword evidence="12" id="KW-1185">Reference proteome</keyword>
<dbReference type="Proteomes" id="UP000432464">
    <property type="component" value="Unassembled WGS sequence"/>
</dbReference>
<evidence type="ECO:0000256" key="5">
    <source>
        <dbReference type="ARBA" id="ARBA00022690"/>
    </source>
</evidence>
<organism evidence="11 12">
    <name type="scientific">Nocardia aurantiaca</name>
    <dbReference type="NCBI Taxonomy" id="2675850"/>
    <lineage>
        <taxon>Bacteria</taxon>
        <taxon>Bacillati</taxon>
        <taxon>Actinomycetota</taxon>
        <taxon>Actinomycetes</taxon>
        <taxon>Mycobacteriales</taxon>
        <taxon>Nocardiaceae</taxon>
        <taxon>Nocardia</taxon>
    </lineage>
</organism>
<feature type="signal peptide" evidence="9">
    <location>
        <begin position="1"/>
        <end position="26"/>
    </location>
</feature>
<proteinExistence type="inferred from homology"/>
<evidence type="ECO:0000256" key="2">
    <source>
        <dbReference type="ARBA" id="ARBA00010472"/>
    </source>
</evidence>
<dbReference type="EMBL" id="WMBB01000003">
    <property type="protein sequence ID" value="MTE12509.1"/>
    <property type="molecule type" value="Genomic_DNA"/>
</dbReference>
<keyword evidence="4" id="KW-0964">Secreted</keyword>
<accession>A0A6I3KYB3</accession>
<comment type="similarity">
    <text evidence="2 8">Belongs to the protease inhibitor I16 (SSI) family.</text>
</comment>
<keyword evidence="6 8" id="KW-0722">Serine protease inhibitor</keyword>
<feature type="chain" id="PRO_5039005584" evidence="9">
    <location>
        <begin position="27"/>
        <end position="140"/>
    </location>
</feature>
<evidence type="ECO:0000256" key="8">
    <source>
        <dbReference type="RuleBase" id="RU003471"/>
    </source>
</evidence>
<evidence type="ECO:0000313" key="11">
    <source>
        <dbReference type="EMBL" id="MTE12509.1"/>
    </source>
</evidence>
<keyword evidence="5 8" id="KW-0646">Protease inhibitor</keyword>
<dbReference type="Pfam" id="PF00720">
    <property type="entry name" value="SSI"/>
    <property type="match status" value="1"/>
</dbReference>
<evidence type="ECO:0000256" key="7">
    <source>
        <dbReference type="ARBA" id="ARBA00023157"/>
    </source>
</evidence>
<keyword evidence="9" id="KW-0732">Signal</keyword>
<comment type="subcellular location">
    <subcellularLocation>
        <location evidence="1">Secreted</location>
    </subcellularLocation>
</comment>
<dbReference type="InterPro" id="IPR000691">
    <property type="entry name" value="Prot_inh_I16_SSI"/>
</dbReference>
<gene>
    <name evidence="11" type="ORF">GLP40_06920</name>
</gene>
<evidence type="ECO:0000256" key="4">
    <source>
        <dbReference type="ARBA" id="ARBA00022525"/>
    </source>
</evidence>
<name>A0A6I3KYB3_9NOCA</name>
<comment type="caution">
    <text evidence="11">The sequence shown here is derived from an EMBL/GenBank/DDBJ whole genome shotgun (WGS) entry which is preliminary data.</text>
</comment>
<feature type="domain" description="Subtilisin inhibitor" evidence="10">
    <location>
        <begin position="36"/>
        <end position="126"/>
    </location>
</feature>
<dbReference type="Gene3D" id="3.30.350.10">
    <property type="entry name" value="Subtilisin inhibitor-like"/>
    <property type="match status" value="1"/>
</dbReference>
<dbReference type="InterPro" id="IPR036819">
    <property type="entry name" value="Subtilisin_inhibitor-like_sf"/>
</dbReference>
<comment type="subunit">
    <text evidence="3">Homodimer.</text>
</comment>
<dbReference type="InterPro" id="IPR023549">
    <property type="entry name" value="Subtilisin_inhibitor"/>
</dbReference>
<keyword evidence="7" id="KW-1015">Disulfide bond</keyword>
<dbReference type="GO" id="GO:0005576">
    <property type="term" value="C:extracellular region"/>
    <property type="evidence" value="ECO:0007669"/>
    <property type="project" value="UniProtKB-SubCell"/>
</dbReference>
<dbReference type="PRINTS" id="PR00294">
    <property type="entry name" value="SSBTLNINHBTR"/>
</dbReference>
<evidence type="ECO:0000256" key="6">
    <source>
        <dbReference type="ARBA" id="ARBA00022900"/>
    </source>
</evidence>
<dbReference type="PROSITE" id="PS00999">
    <property type="entry name" value="SSI"/>
    <property type="match status" value="1"/>
</dbReference>
<evidence type="ECO:0000313" key="12">
    <source>
        <dbReference type="Proteomes" id="UP000432464"/>
    </source>
</evidence>
<protein>
    <submittedName>
        <fullName evidence="11">Protease inhibitor protein</fullName>
    </submittedName>
</protein>
<dbReference type="InterPro" id="IPR020054">
    <property type="entry name" value="Prot_inh_SSI_I16_CS"/>
</dbReference>
<evidence type="ECO:0000256" key="9">
    <source>
        <dbReference type="SAM" id="SignalP"/>
    </source>
</evidence>
<evidence type="ECO:0000259" key="10">
    <source>
        <dbReference type="Pfam" id="PF00720"/>
    </source>
</evidence>
<evidence type="ECO:0000256" key="3">
    <source>
        <dbReference type="ARBA" id="ARBA00011738"/>
    </source>
</evidence>
<reference evidence="11 12" key="1">
    <citation type="submission" date="2019-11" db="EMBL/GenBank/DDBJ databases">
        <title>Nocardia sp. nov. CT2-14 isolated from soil.</title>
        <authorList>
            <person name="Kanchanasin P."/>
            <person name="Tanasupawat S."/>
            <person name="Yuki M."/>
            <person name="Kudo T."/>
        </authorList>
    </citation>
    <scope>NUCLEOTIDE SEQUENCE [LARGE SCALE GENOMIC DNA]</scope>
    <source>
        <strain evidence="11 12">CT2-14</strain>
    </source>
</reference>
<sequence length="140" mass="14374">MPLGVRMIGAGVAAVAALAVVSTVPAQVRADDGAGPSALTLTVGDGTSLDAVTNQRTVLLICSPTALGTHPQASQACDELSAAGGDFGRLRGAPMRFCQNLYQPVIVAADGVWNGAPVSYRRTFANSCMEKNGSKYVFAF</sequence>
<dbReference type="AlphaFoldDB" id="A0A6I3KYB3"/>
<dbReference type="SUPFAM" id="SSF55399">
    <property type="entry name" value="Subtilisin inhibitor"/>
    <property type="match status" value="1"/>
</dbReference>
<evidence type="ECO:0000256" key="1">
    <source>
        <dbReference type="ARBA" id="ARBA00004613"/>
    </source>
</evidence>
<dbReference type="GO" id="GO:0004867">
    <property type="term" value="F:serine-type endopeptidase inhibitor activity"/>
    <property type="evidence" value="ECO:0007669"/>
    <property type="project" value="UniProtKB-KW"/>
</dbReference>